<feature type="domain" description="ABC transmembrane type-1" evidence="12">
    <location>
        <begin position="70"/>
        <end position="262"/>
    </location>
</feature>
<comment type="similarity">
    <text evidence="3">Belongs to the binding-protein-dependent transport system permease family. MalFG subfamily.</text>
</comment>
<keyword evidence="5" id="KW-1003">Cell membrane</keyword>
<keyword evidence="14" id="KW-1185">Reference proteome</keyword>
<keyword evidence="8 11" id="KW-1133">Transmembrane helix</keyword>
<feature type="transmembrane region" description="Helical" evidence="11">
    <location>
        <begin position="182"/>
        <end position="205"/>
    </location>
</feature>
<keyword evidence="9 11" id="KW-0472">Membrane</keyword>
<evidence type="ECO:0000256" key="8">
    <source>
        <dbReference type="ARBA" id="ARBA00022989"/>
    </source>
</evidence>
<keyword evidence="6 13" id="KW-0762">Sugar transport</keyword>
<dbReference type="SUPFAM" id="SSF161098">
    <property type="entry name" value="MetI-like"/>
    <property type="match status" value="1"/>
</dbReference>
<name>A0A840AIZ6_9HYPH</name>
<evidence type="ECO:0000313" key="13">
    <source>
        <dbReference type="EMBL" id="MBB3929388.1"/>
    </source>
</evidence>
<evidence type="ECO:0000256" key="4">
    <source>
        <dbReference type="ARBA" id="ARBA00022448"/>
    </source>
</evidence>
<dbReference type="InterPro" id="IPR035906">
    <property type="entry name" value="MetI-like_sf"/>
</dbReference>
<comment type="function">
    <text evidence="1">Part of the ABC transporter complex MalEFGK involved in maltose/maltodextrin import. Probably responsible for the translocation of the substrate across the membrane.</text>
</comment>
<dbReference type="InterPro" id="IPR000515">
    <property type="entry name" value="MetI-like"/>
</dbReference>
<dbReference type="GO" id="GO:0005886">
    <property type="term" value="C:plasma membrane"/>
    <property type="evidence" value="ECO:0007669"/>
    <property type="project" value="UniProtKB-SubCell"/>
</dbReference>
<dbReference type="PANTHER" id="PTHR32243">
    <property type="entry name" value="MALTOSE TRANSPORT SYSTEM PERMEASE-RELATED"/>
    <property type="match status" value="1"/>
</dbReference>
<organism evidence="13 14">
    <name type="scientific">Kaistia hirudinis</name>
    <dbReference type="NCBI Taxonomy" id="1293440"/>
    <lineage>
        <taxon>Bacteria</taxon>
        <taxon>Pseudomonadati</taxon>
        <taxon>Pseudomonadota</taxon>
        <taxon>Alphaproteobacteria</taxon>
        <taxon>Hyphomicrobiales</taxon>
        <taxon>Kaistiaceae</taxon>
        <taxon>Kaistia</taxon>
    </lineage>
</organism>
<keyword evidence="4 11" id="KW-0813">Transport</keyword>
<evidence type="ECO:0000256" key="9">
    <source>
        <dbReference type="ARBA" id="ARBA00023136"/>
    </source>
</evidence>
<reference evidence="13 14" key="1">
    <citation type="submission" date="2020-08" db="EMBL/GenBank/DDBJ databases">
        <title>Genomic Encyclopedia of Type Strains, Phase IV (KMG-IV): sequencing the most valuable type-strain genomes for metagenomic binning, comparative biology and taxonomic classification.</title>
        <authorList>
            <person name="Goeker M."/>
        </authorList>
    </citation>
    <scope>NUCLEOTIDE SEQUENCE [LARGE SCALE GENOMIC DNA]</scope>
    <source>
        <strain evidence="13 14">DSM 25966</strain>
    </source>
</reference>
<keyword evidence="7 11" id="KW-0812">Transmembrane</keyword>
<dbReference type="Proteomes" id="UP000553963">
    <property type="component" value="Unassembled WGS sequence"/>
</dbReference>
<dbReference type="InterPro" id="IPR050901">
    <property type="entry name" value="BP-dep_ABC_trans_perm"/>
</dbReference>
<dbReference type="AlphaFoldDB" id="A0A840AIZ6"/>
<evidence type="ECO:0000256" key="2">
    <source>
        <dbReference type="ARBA" id="ARBA00004651"/>
    </source>
</evidence>
<feature type="transmembrane region" description="Helical" evidence="11">
    <location>
        <begin position="108"/>
        <end position="130"/>
    </location>
</feature>
<proteinExistence type="inferred from homology"/>
<sequence length="276" mass="30810">MENKLRKSLLLWLALSPLIIIILFPFAVMLSTALKPPLEVLVYPPTWLPTELHWQNFSAMWEAARIGPAVFNSTWVSLAATAICLVVAIPAAYAAARMEFRGLKLFRQFLLVTQMLSPIVLVLGIFRLMAKMGMVDKLPALVLAYVAFNLAFSVWMLQAYFQTIPRELEEAAKLDGASAFQRLRLVFLPLATPAIGITAVFVFIYCWNEFVLAMTLLRSPEHNTLTFQVFSLVGGRYQIQWEQVMAATLVASLPVAVIFAVLQRYLVSGLTVGAVK</sequence>
<comment type="subcellular location">
    <subcellularLocation>
        <location evidence="2 11">Cell membrane</location>
        <topology evidence="2 11">Multi-pass membrane protein</topology>
    </subcellularLocation>
</comment>
<feature type="transmembrane region" description="Helical" evidence="11">
    <location>
        <begin position="142"/>
        <end position="161"/>
    </location>
</feature>
<feature type="transmembrane region" description="Helical" evidence="11">
    <location>
        <begin position="75"/>
        <end position="96"/>
    </location>
</feature>
<evidence type="ECO:0000256" key="10">
    <source>
        <dbReference type="ARBA" id="ARBA00041109"/>
    </source>
</evidence>
<evidence type="ECO:0000256" key="11">
    <source>
        <dbReference type="RuleBase" id="RU363032"/>
    </source>
</evidence>
<dbReference type="Pfam" id="PF00528">
    <property type="entry name" value="BPD_transp_1"/>
    <property type="match status" value="1"/>
</dbReference>
<protein>
    <recommendedName>
        <fullName evidence="10">Maltose/maltodextrin transport system permease protein MalG</fullName>
    </recommendedName>
</protein>
<dbReference type="PANTHER" id="PTHR32243:SF50">
    <property type="entry name" value="MALTOSE_MALTODEXTRIN TRANSPORT SYSTEM PERMEASE PROTEIN MALG"/>
    <property type="match status" value="1"/>
</dbReference>
<evidence type="ECO:0000256" key="7">
    <source>
        <dbReference type="ARBA" id="ARBA00022692"/>
    </source>
</evidence>
<gene>
    <name evidence="13" type="ORF">GGR25_000407</name>
</gene>
<dbReference type="Gene3D" id="1.10.3720.10">
    <property type="entry name" value="MetI-like"/>
    <property type="match status" value="1"/>
</dbReference>
<evidence type="ECO:0000313" key="14">
    <source>
        <dbReference type="Proteomes" id="UP000553963"/>
    </source>
</evidence>
<evidence type="ECO:0000256" key="3">
    <source>
        <dbReference type="ARBA" id="ARBA00009047"/>
    </source>
</evidence>
<dbReference type="PROSITE" id="PS50928">
    <property type="entry name" value="ABC_TM1"/>
    <property type="match status" value="1"/>
</dbReference>
<dbReference type="CDD" id="cd06261">
    <property type="entry name" value="TM_PBP2"/>
    <property type="match status" value="1"/>
</dbReference>
<dbReference type="EMBL" id="JACIDS010000001">
    <property type="protein sequence ID" value="MBB3929388.1"/>
    <property type="molecule type" value="Genomic_DNA"/>
</dbReference>
<feature type="transmembrane region" description="Helical" evidence="11">
    <location>
        <begin position="9"/>
        <end position="34"/>
    </location>
</feature>
<evidence type="ECO:0000256" key="1">
    <source>
        <dbReference type="ARBA" id="ARBA00002264"/>
    </source>
</evidence>
<comment type="caution">
    <text evidence="13">The sequence shown here is derived from an EMBL/GenBank/DDBJ whole genome shotgun (WGS) entry which is preliminary data.</text>
</comment>
<dbReference type="GO" id="GO:0055085">
    <property type="term" value="P:transmembrane transport"/>
    <property type="evidence" value="ECO:0007669"/>
    <property type="project" value="InterPro"/>
</dbReference>
<evidence type="ECO:0000259" key="12">
    <source>
        <dbReference type="PROSITE" id="PS50928"/>
    </source>
</evidence>
<accession>A0A840AIZ6</accession>
<dbReference type="RefSeq" id="WP_183397052.1">
    <property type="nucleotide sequence ID" value="NZ_JACIDS010000001.1"/>
</dbReference>
<evidence type="ECO:0000256" key="5">
    <source>
        <dbReference type="ARBA" id="ARBA00022475"/>
    </source>
</evidence>
<evidence type="ECO:0000256" key="6">
    <source>
        <dbReference type="ARBA" id="ARBA00022597"/>
    </source>
</evidence>
<feature type="transmembrane region" description="Helical" evidence="11">
    <location>
        <begin position="244"/>
        <end position="262"/>
    </location>
</feature>